<dbReference type="GO" id="GO:0003755">
    <property type="term" value="F:peptidyl-prolyl cis-trans isomerase activity"/>
    <property type="evidence" value="ECO:0007669"/>
    <property type="project" value="UniProtKB-KW"/>
</dbReference>
<evidence type="ECO:0000256" key="4">
    <source>
        <dbReference type="SAM" id="MobiDB-lite"/>
    </source>
</evidence>
<organism evidence="7 8">
    <name type="scientific">Sphingosinicella soli</name>
    <dbReference type="NCBI Taxonomy" id="333708"/>
    <lineage>
        <taxon>Bacteria</taxon>
        <taxon>Pseudomonadati</taxon>
        <taxon>Pseudomonadota</taxon>
        <taxon>Alphaproteobacteria</taxon>
        <taxon>Sphingomonadales</taxon>
        <taxon>Sphingosinicellaceae</taxon>
        <taxon>Sphingosinicella</taxon>
    </lineage>
</organism>
<gene>
    <name evidence="7" type="ORF">GGQ98_002267</name>
</gene>
<dbReference type="SUPFAM" id="SSF50891">
    <property type="entry name" value="Cyclophilin-like"/>
    <property type="match status" value="1"/>
</dbReference>
<dbReference type="PANTHER" id="PTHR43246">
    <property type="entry name" value="PEPTIDYL-PROLYL CIS-TRANS ISOMERASE CYP38, CHLOROPLASTIC"/>
    <property type="match status" value="1"/>
</dbReference>
<keyword evidence="8" id="KW-1185">Reference proteome</keyword>
<evidence type="ECO:0000313" key="7">
    <source>
        <dbReference type="EMBL" id="MBB4632641.1"/>
    </source>
</evidence>
<dbReference type="InterPro" id="IPR029000">
    <property type="entry name" value="Cyclophilin-like_dom_sf"/>
</dbReference>
<accession>A0A7W7B280</accession>
<reference evidence="7 8" key="1">
    <citation type="submission" date="2020-08" db="EMBL/GenBank/DDBJ databases">
        <title>Genomic Encyclopedia of Type Strains, Phase IV (KMG-IV): sequencing the most valuable type-strain genomes for metagenomic binning, comparative biology and taxonomic classification.</title>
        <authorList>
            <person name="Goeker M."/>
        </authorList>
    </citation>
    <scope>NUCLEOTIDE SEQUENCE [LARGE SCALE GENOMIC DNA]</scope>
    <source>
        <strain evidence="7 8">DSM 17328</strain>
    </source>
</reference>
<evidence type="ECO:0000256" key="5">
    <source>
        <dbReference type="SAM" id="SignalP"/>
    </source>
</evidence>
<dbReference type="InterPro" id="IPR002130">
    <property type="entry name" value="Cyclophilin-type_PPIase_dom"/>
</dbReference>
<dbReference type="PROSITE" id="PS50072">
    <property type="entry name" value="CSA_PPIASE_2"/>
    <property type="match status" value="1"/>
</dbReference>
<dbReference type="EMBL" id="JACHNZ010000024">
    <property type="protein sequence ID" value="MBB4632641.1"/>
    <property type="molecule type" value="Genomic_DNA"/>
</dbReference>
<keyword evidence="3 7" id="KW-0413">Isomerase</keyword>
<dbReference type="Proteomes" id="UP000566324">
    <property type="component" value="Unassembled WGS sequence"/>
</dbReference>
<dbReference type="InterPro" id="IPR044665">
    <property type="entry name" value="E_coli_cyclophilin_A-like"/>
</dbReference>
<proteinExistence type="predicted"/>
<feature type="signal peptide" evidence="5">
    <location>
        <begin position="1"/>
        <end position="36"/>
    </location>
</feature>
<keyword evidence="5" id="KW-0732">Signal</keyword>
<evidence type="ECO:0000259" key="6">
    <source>
        <dbReference type="PROSITE" id="PS50072"/>
    </source>
</evidence>
<keyword evidence="2" id="KW-0697">Rotamase</keyword>
<feature type="region of interest" description="Disordered" evidence="4">
    <location>
        <begin position="39"/>
        <end position="58"/>
    </location>
</feature>
<dbReference type="AlphaFoldDB" id="A0A7W7B280"/>
<evidence type="ECO:0000256" key="3">
    <source>
        <dbReference type="ARBA" id="ARBA00023235"/>
    </source>
</evidence>
<dbReference type="CDD" id="cd00317">
    <property type="entry name" value="cyclophilin"/>
    <property type="match status" value="1"/>
</dbReference>
<protein>
    <recommendedName>
        <fullName evidence="1">peptidylprolyl isomerase</fullName>
        <ecNumber evidence="1">5.2.1.8</ecNumber>
    </recommendedName>
</protein>
<evidence type="ECO:0000256" key="1">
    <source>
        <dbReference type="ARBA" id="ARBA00013194"/>
    </source>
</evidence>
<name>A0A7W7B280_9SPHN</name>
<feature type="chain" id="PRO_5031474270" description="peptidylprolyl isomerase" evidence="5">
    <location>
        <begin position="37"/>
        <end position="237"/>
    </location>
</feature>
<dbReference type="Pfam" id="PF00160">
    <property type="entry name" value="Pro_isomerase"/>
    <property type="match status" value="1"/>
</dbReference>
<dbReference type="Gene3D" id="2.40.100.10">
    <property type="entry name" value="Cyclophilin-like"/>
    <property type="match status" value="1"/>
</dbReference>
<evidence type="ECO:0000313" key="8">
    <source>
        <dbReference type="Proteomes" id="UP000566324"/>
    </source>
</evidence>
<sequence length="237" mass="24994">MRFRRTASRTNLPGMIRLTALCTALLALAVAMPSLAQTEPQTSATPAEAPPAPPSAPEKVYETVRVAITTSEGPIVLALEKERAPLTTANFLRYVDQKRMDGTAFYRAMKLSDDGSYGLIQGGTQGNPKKVLPKVAHEPTTKTGLSHTDGAISMARGAPGSADGDFFITVGALDSLNADLSKPGDNLGFAVFGRVVEGMDTVRRIMNAPTSPTLGAGVMKGQMIAAPVRILTARRAQ</sequence>
<dbReference type="EC" id="5.2.1.8" evidence="1"/>
<evidence type="ECO:0000256" key="2">
    <source>
        <dbReference type="ARBA" id="ARBA00023110"/>
    </source>
</evidence>
<feature type="domain" description="PPIase cyclophilin-type" evidence="6">
    <location>
        <begin position="73"/>
        <end position="235"/>
    </location>
</feature>
<comment type="caution">
    <text evidence="7">The sequence shown here is derived from an EMBL/GenBank/DDBJ whole genome shotgun (WGS) entry which is preliminary data.</text>
</comment>